<comment type="similarity">
    <text evidence="1 2">Belongs to the Dps family.</text>
</comment>
<dbReference type="CDD" id="cd01043">
    <property type="entry name" value="DPS"/>
    <property type="match status" value="1"/>
</dbReference>
<dbReference type="InterPro" id="IPR012347">
    <property type="entry name" value="Ferritin-like"/>
</dbReference>
<evidence type="ECO:0000259" key="3">
    <source>
        <dbReference type="Pfam" id="PF00210"/>
    </source>
</evidence>
<dbReference type="InterPro" id="IPR009078">
    <property type="entry name" value="Ferritin-like_SF"/>
</dbReference>
<dbReference type="PIRSF" id="PIRSF005900">
    <property type="entry name" value="Dps"/>
    <property type="match status" value="1"/>
</dbReference>
<protein>
    <submittedName>
        <fullName evidence="4">DNA starvation/stationary phase protection protein</fullName>
    </submittedName>
</protein>
<dbReference type="GO" id="GO:0016722">
    <property type="term" value="F:oxidoreductase activity, acting on metal ions"/>
    <property type="evidence" value="ECO:0007669"/>
    <property type="project" value="InterPro"/>
</dbReference>
<dbReference type="PRINTS" id="PR01346">
    <property type="entry name" value="HELNAPAPROT"/>
</dbReference>
<dbReference type="InterPro" id="IPR002177">
    <property type="entry name" value="DPS_DNA-bd"/>
</dbReference>
<dbReference type="PANTHER" id="PTHR42932:SF1">
    <property type="entry name" value="GENERAL STRESS PROTEIN 20U"/>
    <property type="match status" value="1"/>
</dbReference>
<dbReference type="EMBL" id="CP048914">
    <property type="protein sequence ID" value="QMS85514.1"/>
    <property type="molecule type" value="Genomic_DNA"/>
</dbReference>
<evidence type="ECO:0000313" key="4">
    <source>
        <dbReference type="EMBL" id="QMS85514.1"/>
    </source>
</evidence>
<evidence type="ECO:0000313" key="5">
    <source>
        <dbReference type="Proteomes" id="UP000514720"/>
    </source>
</evidence>
<dbReference type="AlphaFoldDB" id="A0A7L7KU30"/>
<dbReference type="InterPro" id="IPR008331">
    <property type="entry name" value="Ferritin_DPS_dom"/>
</dbReference>
<feature type="domain" description="Ferritin/DPS" evidence="3">
    <location>
        <begin position="5"/>
        <end position="143"/>
    </location>
</feature>
<name>A0A7L7KU30_9MOLU</name>
<dbReference type="InterPro" id="IPR023188">
    <property type="entry name" value="DPS_DNA-bd_CS"/>
</dbReference>
<dbReference type="SUPFAM" id="SSF47240">
    <property type="entry name" value="Ferritin-like"/>
    <property type="match status" value="1"/>
</dbReference>
<dbReference type="RefSeq" id="WP_258877313.1">
    <property type="nucleotide sequence ID" value="NZ_CP048914.1"/>
</dbReference>
<dbReference type="KEGG" id="xcl:G4Z02_07085"/>
<organism evidence="4 5">
    <name type="scientific">Candidatus Xianfuyuplasma coldseepsis</name>
    <dbReference type="NCBI Taxonomy" id="2782163"/>
    <lineage>
        <taxon>Bacteria</taxon>
        <taxon>Bacillati</taxon>
        <taxon>Mycoplasmatota</taxon>
        <taxon>Mollicutes</taxon>
        <taxon>Candidatus Izemoplasmatales</taxon>
        <taxon>Candidatus Izemoplasmataceae</taxon>
        <taxon>Candidatus Xianfuyuplasma</taxon>
    </lineage>
</organism>
<dbReference type="PROSITE" id="PS00819">
    <property type="entry name" value="DPS_2"/>
    <property type="match status" value="1"/>
</dbReference>
<dbReference type="PROSITE" id="PS00818">
    <property type="entry name" value="DPS_1"/>
    <property type="match status" value="1"/>
</dbReference>
<gene>
    <name evidence="4" type="ORF">G4Z02_07085</name>
</gene>
<keyword evidence="5" id="KW-1185">Reference proteome</keyword>
<proteinExistence type="inferred from homology"/>
<evidence type="ECO:0000256" key="2">
    <source>
        <dbReference type="RuleBase" id="RU003875"/>
    </source>
</evidence>
<dbReference type="GO" id="GO:0008199">
    <property type="term" value="F:ferric iron binding"/>
    <property type="evidence" value="ECO:0007669"/>
    <property type="project" value="InterPro"/>
</dbReference>
<accession>A0A7L7KU30</accession>
<sequence>MKQTELMNKYVADLAVLNVKFHNLHWNVVGENFETVHVYIEKLYDDLFLKFDEVAERIKMLGEFPKASLASYLELTTIEELDNKDYAIEETFKILQVELKTLKQMAHDIRLLADDNDDFVTVALMEDHIGAYDKEIWFIKQTLK</sequence>
<dbReference type="Pfam" id="PF00210">
    <property type="entry name" value="Ferritin"/>
    <property type="match status" value="1"/>
</dbReference>
<dbReference type="Proteomes" id="UP000514720">
    <property type="component" value="Chromosome"/>
</dbReference>
<reference evidence="4 5" key="1">
    <citation type="submission" date="2020-02" db="EMBL/GenBank/DDBJ databases">
        <authorList>
            <person name="Zheng R.K."/>
            <person name="Sun C.M."/>
        </authorList>
    </citation>
    <scope>NUCLEOTIDE SEQUENCE [LARGE SCALE GENOMIC DNA]</scope>
    <source>
        <strain evidence="5">zrk13</strain>
    </source>
</reference>
<dbReference type="Gene3D" id="1.20.1260.10">
    <property type="match status" value="1"/>
</dbReference>
<dbReference type="PANTHER" id="PTHR42932">
    <property type="entry name" value="GENERAL STRESS PROTEIN 20U"/>
    <property type="match status" value="1"/>
</dbReference>
<evidence type="ECO:0000256" key="1">
    <source>
        <dbReference type="ARBA" id="ARBA00009497"/>
    </source>
</evidence>